<dbReference type="Proteomes" id="UP000001307">
    <property type="component" value="Unassembled WGS sequence"/>
</dbReference>
<feature type="domain" description="Micro-fibrillar-associated protein 1 C-terminal" evidence="5">
    <location>
        <begin position="213"/>
        <end position="421"/>
    </location>
</feature>
<feature type="compositionally biased region" description="Basic and acidic residues" evidence="4">
    <location>
        <begin position="167"/>
        <end position="186"/>
    </location>
</feature>
<evidence type="ECO:0000313" key="6">
    <source>
        <dbReference type="EMBL" id="CBY08481.1"/>
    </source>
</evidence>
<dbReference type="InterPro" id="IPR033194">
    <property type="entry name" value="MFAP1"/>
</dbReference>
<protein>
    <recommendedName>
        <fullName evidence="5">Micro-fibrillar-associated protein 1 C-terminal domain-containing protein</fullName>
    </recommendedName>
</protein>
<dbReference type="Pfam" id="PF06991">
    <property type="entry name" value="MFAP1"/>
    <property type="match status" value="1"/>
</dbReference>
<comment type="subunit">
    <text evidence="2">Component of the spliceosome B complex. Interacts with PRPF38A (via N-terminal interaction domain).</text>
</comment>
<dbReference type="EMBL" id="FN653031">
    <property type="protein sequence ID" value="CBY08481.1"/>
    <property type="molecule type" value="Genomic_DNA"/>
</dbReference>
<feature type="compositionally biased region" description="Acidic residues" evidence="4">
    <location>
        <begin position="103"/>
        <end position="112"/>
    </location>
</feature>
<dbReference type="InParanoid" id="E4X9T1"/>
<evidence type="ECO:0000256" key="4">
    <source>
        <dbReference type="SAM" id="MobiDB-lite"/>
    </source>
</evidence>
<feature type="compositionally biased region" description="Basic and acidic residues" evidence="4">
    <location>
        <begin position="1"/>
        <end position="11"/>
    </location>
</feature>
<evidence type="ECO:0000313" key="7">
    <source>
        <dbReference type="Proteomes" id="UP000001307"/>
    </source>
</evidence>
<organism evidence="6">
    <name type="scientific">Oikopleura dioica</name>
    <name type="common">Tunicate</name>
    <dbReference type="NCBI Taxonomy" id="34765"/>
    <lineage>
        <taxon>Eukaryota</taxon>
        <taxon>Metazoa</taxon>
        <taxon>Chordata</taxon>
        <taxon>Tunicata</taxon>
        <taxon>Appendicularia</taxon>
        <taxon>Copelata</taxon>
        <taxon>Oikopleuridae</taxon>
        <taxon>Oikopleura</taxon>
    </lineage>
</organism>
<name>E4X9T1_OIKDI</name>
<feature type="compositionally biased region" description="Acidic residues" evidence="4">
    <location>
        <begin position="190"/>
        <end position="217"/>
    </location>
</feature>
<dbReference type="OrthoDB" id="1111734at2759"/>
<comment type="similarity">
    <text evidence="1">Belongs to the MFAP1 family.</text>
</comment>
<proteinExistence type="inferred from homology"/>
<dbReference type="InterPro" id="IPR009730">
    <property type="entry name" value="MFAP1_C"/>
</dbReference>
<sequence length="461" mass="53692">MSEGKSERYRPPEPNQMFTLGHDKWKRNGPSSHQSTAGAVEVRDAKGRVVGVEKVKVTRYMAGKRPDWAPEDLDSDEEALIQPKNINIKLSSKGLPDGKEAADEGTEIENFEDSAAVSSDPRLARLMRHQVAIKDDDDEERKRVRHEPVIMSSEDEDEKEESDDEAAENRRELIRRRNLEREKQEAEVLPLDDDLPDVPADDESSEYETEYESEEDEGPRLKPVFVREKDRLTVKNAEIEEAKQKRLEIEKKKLAAERKKYTLTMIEKDAKKDFEMERDEKTLLEACDSDDGDPDVEFEAWKFRELQRLKRDREEREAEEAEQAERDRRRTMTEEERIRDNELNPRIVTNQQNKGKMKFLMKYYHRGAFYIDKEEDVLKRDIMEPTLEDHQDKEALPDVMKVKNFGRSGRTKWTHLTAEDTTAFDGTAGGAWAAKDNQTHLKYGAGFKQTFERPSKRKKLS</sequence>
<feature type="compositionally biased region" description="Basic and acidic residues" evidence="4">
    <location>
        <begin position="323"/>
        <end position="337"/>
    </location>
</feature>
<gene>
    <name evidence="6" type="ORF">GSOID_T00005052001</name>
</gene>
<feature type="region of interest" description="Disordered" evidence="4">
    <location>
        <begin position="89"/>
        <end position="221"/>
    </location>
</feature>
<feature type="compositionally biased region" description="Acidic residues" evidence="4">
    <location>
        <begin position="153"/>
        <end position="166"/>
    </location>
</feature>
<evidence type="ECO:0000259" key="5">
    <source>
        <dbReference type="Pfam" id="PF06991"/>
    </source>
</evidence>
<keyword evidence="3" id="KW-0175">Coiled coil</keyword>
<dbReference type="AlphaFoldDB" id="E4X9T1"/>
<feature type="coiled-coil region" evidence="3">
    <location>
        <begin position="232"/>
        <end position="264"/>
    </location>
</feature>
<dbReference type="PANTHER" id="PTHR15327">
    <property type="entry name" value="MICROFIBRIL-ASSOCIATED PROTEIN"/>
    <property type="match status" value="1"/>
</dbReference>
<evidence type="ECO:0000256" key="3">
    <source>
        <dbReference type="SAM" id="Coils"/>
    </source>
</evidence>
<feature type="region of interest" description="Disordered" evidence="4">
    <location>
        <begin position="1"/>
        <end position="42"/>
    </location>
</feature>
<reference evidence="6" key="1">
    <citation type="journal article" date="2010" name="Science">
        <title>Plasticity of animal genome architecture unmasked by rapid evolution of a pelagic tunicate.</title>
        <authorList>
            <person name="Denoeud F."/>
            <person name="Henriet S."/>
            <person name="Mungpakdee S."/>
            <person name="Aury J.M."/>
            <person name="Da Silva C."/>
            <person name="Brinkmann H."/>
            <person name="Mikhaleva J."/>
            <person name="Olsen L.C."/>
            <person name="Jubin C."/>
            <person name="Canestro C."/>
            <person name="Bouquet J.M."/>
            <person name="Danks G."/>
            <person name="Poulain J."/>
            <person name="Campsteijn C."/>
            <person name="Adamski M."/>
            <person name="Cross I."/>
            <person name="Yadetie F."/>
            <person name="Muffato M."/>
            <person name="Louis A."/>
            <person name="Butcher S."/>
            <person name="Tsagkogeorga G."/>
            <person name="Konrad A."/>
            <person name="Singh S."/>
            <person name="Jensen M.F."/>
            <person name="Cong E.H."/>
            <person name="Eikeseth-Otteraa H."/>
            <person name="Noel B."/>
            <person name="Anthouard V."/>
            <person name="Porcel B.M."/>
            <person name="Kachouri-Lafond R."/>
            <person name="Nishino A."/>
            <person name="Ugolini M."/>
            <person name="Chourrout P."/>
            <person name="Nishida H."/>
            <person name="Aasland R."/>
            <person name="Huzurbazar S."/>
            <person name="Westhof E."/>
            <person name="Delsuc F."/>
            <person name="Lehrach H."/>
            <person name="Reinhardt R."/>
            <person name="Weissenbach J."/>
            <person name="Roy S.W."/>
            <person name="Artiguenave F."/>
            <person name="Postlethwait J.H."/>
            <person name="Manak J.R."/>
            <person name="Thompson E.M."/>
            <person name="Jaillon O."/>
            <person name="Du Pasquier L."/>
            <person name="Boudinot P."/>
            <person name="Liberles D.A."/>
            <person name="Volff J.N."/>
            <person name="Philippe H."/>
            <person name="Lenhard B."/>
            <person name="Roest Crollius H."/>
            <person name="Wincker P."/>
            <person name="Chourrout D."/>
        </authorList>
    </citation>
    <scope>NUCLEOTIDE SEQUENCE [LARGE SCALE GENOMIC DNA]</scope>
</reference>
<keyword evidence="7" id="KW-1185">Reference proteome</keyword>
<accession>E4X9T1</accession>
<evidence type="ECO:0000256" key="2">
    <source>
        <dbReference type="ARBA" id="ARBA00047104"/>
    </source>
</evidence>
<feature type="region of interest" description="Disordered" evidence="4">
    <location>
        <begin position="312"/>
        <end position="337"/>
    </location>
</feature>
<dbReference type="FunCoup" id="E4X9T1">
    <property type="interactions" value="465"/>
</dbReference>
<evidence type="ECO:0000256" key="1">
    <source>
        <dbReference type="ARBA" id="ARBA00008155"/>
    </source>
</evidence>